<keyword evidence="3 7" id="KW-0227">DNA damage</keyword>
<evidence type="ECO:0000313" key="10">
    <source>
        <dbReference type="Proteomes" id="UP000248597"/>
    </source>
</evidence>
<evidence type="ECO:0000256" key="5">
    <source>
        <dbReference type="ARBA" id="ARBA00023204"/>
    </source>
</evidence>
<keyword evidence="5 7" id="KW-0234">DNA repair</keyword>
<dbReference type="GO" id="GO:0006310">
    <property type="term" value="P:DNA recombination"/>
    <property type="evidence" value="ECO:0007669"/>
    <property type="project" value="UniProtKB-UniRule"/>
</dbReference>
<evidence type="ECO:0000256" key="2">
    <source>
        <dbReference type="ARBA" id="ARBA00021310"/>
    </source>
</evidence>
<dbReference type="InterPro" id="IPR003717">
    <property type="entry name" value="RecO"/>
</dbReference>
<name>A0A2W5L242_SPHMC</name>
<dbReference type="Pfam" id="PF11967">
    <property type="entry name" value="RecO_N"/>
    <property type="match status" value="1"/>
</dbReference>
<feature type="domain" description="DNA replication/recombination mediator RecO N-terminal" evidence="8">
    <location>
        <begin position="27"/>
        <end position="100"/>
    </location>
</feature>
<dbReference type="Proteomes" id="UP000248597">
    <property type="component" value="Unassembled WGS sequence"/>
</dbReference>
<dbReference type="InterPro" id="IPR022572">
    <property type="entry name" value="DNA_rep/recomb_RecO_N"/>
</dbReference>
<evidence type="ECO:0000256" key="4">
    <source>
        <dbReference type="ARBA" id="ARBA00023172"/>
    </source>
</evidence>
<protein>
    <recommendedName>
        <fullName evidence="2 7">DNA repair protein RecO</fullName>
    </recommendedName>
    <alternativeName>
        <fullName evidence="6 7">Recombination protein O</fullName>
    </alternativeName>
</protein>
<dbReference type="InterPro" id="IPR012340">
    <property type="entry name" value="NA-bd_OB-fold"/>
</dbReference>
<evidence type="ECO:0000259" key="8">
    <source>
        <dbReference type="Pfam" id="PF11967"/>
    </source>
</evidence>
<dbReference type="EMBL" id="QFPJ01000008">
    <property type="protein sequence ID" value="PZQ23256.1"/>
    <property type="molecule type" value="Genomic_DNA"/>
</dbReference>
<comment type="caution">
    <text evidence="9">The sequence shown here is derived from an EMBL/GenBank/DDBJ whole genome shotgun (WGS) entry which is preliminary data.</text>
</comment>
<dbReference type="GO" id="GO:0043590">
    <property type="term" value="C:bacterial nucleoid"/>
    <property type="evidence" value="ECO:0007669"/>
    <property type="project" value="TreeGrafter"/>
</dbReference>
<dbReference type="AlphaFoldDB" id="A0A2W5L242"/>
<reference evidence="9 10" key="1">
    <citation type="submission" date="2017-08" db="EMBL/GenBank/DDBJ databases">
        <title>Infants hospitalized years apart are colonized by the same room-sourced microbial strains.</title>
        <authorList>
            <person name="Brooks B."/>
            <person name="Olm M.R."/>
            <person name="Firek B.A."/>
            <person name="Baker R."/>
            <person name="Thomas B.C."/>
            <person name="Morowitz M.J."/>
            <person name="Banfield J.F."/>
        </authorList>
    </citation>
    <scope>NUCLEOTIDE SEQUENCE [LARGE SCALE GENOMIC DNA]</scope>
    <source>
        <strain evidence="9">S2_005_003_R2_47</strain>
    </source>
</reference>
<evidence type="ECO:0000313" key="9">
    <source>
        <dbReference type="EMBL" id="PZQ23256.1"/>
    </source>
</evidence>
<evidence type="ECO:0000256" key="6">
    <source>
        <dbReference type="ARBA" id="ARBA00033409"/>
    </source>
</evidence>
<dbReference type="InterPro" id="IPR037278">
    <property type="entry name" value="ARFGAP/RecO"/>
</dbReference>
<accession>A0A2W5L242</accession>
<comment type="similarity">
    <text evidence="1 7">Belongs to the RecO family.</text>
</comment>
<proteinExistence type="inferred from homology"/>
<keyword evidence="4 7" id="KW-0233">DNA recombination</keyword>
<evidence type="ECO:0000256" key="3">
    <source>
        <dbReference type="ARBA" id="ARBA00022763"/>
    </source>
</evidence>
<dbReference type="Gene3D" id="2.40.50.140">
    <property type="entry name" value="Nucleic acid-binding proteins"/>
    <property type="match status" value="1"/>
</dbReference>
<dbReference type="Gene3D" id="1.20.1440.120">
    <property type="entry name" value="Recombination protein O, C-terminal domain"/>
    <property type="match status" value="1"/>
</dbReference>
<evidence type="ECO:0000256" key="7">
    <source>
        <dbReference type="HAMAP-Rule" id="MF_00201"/>
    </source>
</evidence>
<dbReference type="PANTHER" id="PTHR33991">
    <property type="entry name" value="DNA REPAIR PROTEIN RECO"/>
    <property type="match status" value="1"/>
</dbReference>
<dbReference type="PANTHER" id="PTHR33991:SF1">
    <property type="entry name" value="DNA REPAIR PROTEIN RECO"/>
    <property type="match status" value="1"/>
</dbReference>
<dbReference type="HAMAP" id="MF_00201">
    <property type="entry name" value="RecO"/>
    <property type="match status" value="1"/>
</dbReference>
<dbReference type="InterPro" id="IPR042242">
    <property type="entry name" value="RecO_C"/>
</dbReference>
<sequence>MADAHPHRRRCRCRAGDADADGALASLTADAIVCAVRAHGEHGAILRALTREAGLVAGYVRGGRSRRLRPILMPGNLVALDLRARTEDQLGGATAELIASRAPLLAEPLAAAAIDWATSLTAATLPENQPYPALYAALSAVLDAIGVASSARQWAAALARYELLLLAELGFGLNLDECVVTGAADDLAFVSPKSGGAVSSAAAAGYEARLLRLPPFLRGADASPAMNDVLAAMAITGHFLERDLLDGRNRDLLMVRERLVDRLNRAVA</sequence>
<dbReference type="SUPFAM" id="SSF57863">
    <property type="entry name" value="ArfGap/RecO-like zinc finger"/>
    <property type="match status" value="1"/>
</dbReference>
<dbReference type="GO" id="GO:0006302">
    <property type="term" value="P:double-strand break repair"/>
    <property type="evidence" value="ECO:0007669"/>
    <property type="project" value="TreeGrafter"/>
</dbReference>
<organism evidence="9 10">
    <name type="scientific">Sphingopyxis macrogoltabida</name>
    <name type="common">Sphingomonas macrogoltabidus</name>
    <dbReference type="NCBI Taxonomy" id="33050"/>
    <lineage>
        <taxon>Bacteria</taxon>
        <taxon>Pseudomonadati</taxon>
        <taxon>Pseudomonadota</taxon>
        <taxon>Alphaproteobacteria</taxon>
        <taxon>Sphingomonadales</taxon>
        <taxon>Sphingomonadaceae</taxon>
        <taxon>Sphingopyxis</taxon>
    </lineage>
</organism>
<evidence type="ECO:0000256" key="1">
    <source>
        <dbReference type="ARBA" id="ARBA00007452"/>
    </source>
</evidence>
<dbReference type="NCBIfam" id="TIGR00613">
    <property type="entry name" value="reco"/>
    <property type="match status" value="1"/>
</dbReference>
<gene>
    <name evidence="7" type="primary">recO</name>
    <name evidence="9" type="ORF">DI569_05245</name>
</gene>
<dbReference type="Pfam" id="PF02565">
    <property type="entry name" value="RecO_C"/>
    <property type="match status" value="1"/>
</dbReference>
<comment type="function">
    <text evidence="7">Involved in DNA repair and RecF pathway recombination.</text>
</comment>